<dbReference type="STRING" id="1798382.A3D77_03565"/>
<evidence type="ECO:0000313" key="4">
    <source>
        <dbReference type="EMBL" id="OGG13953.1"/>
    </source>
</evidence>
<organism evidence="4 5">
    <name type="scientific">Candidatus Gottesmanbacteria bacterium RIFCSPHIGHO2_02_FULL_39_11</name>
    <dbReference type="NCBI Taxonomy" id="1798382"/>
    <lineage>
        <taxon>Bacteria</taxon>
        <taxon>Candidatus Gottesmaniibacteriota</taxon>
    </lineage>
</organism>
<dbReference type="InterPro" id="IPR019490">
    <property type="entry name" value="Glu6P/Mann6P_isomerase_C"/>
</dbReference>
<comment type="caution">
    <text evidence="4">The sequence shown here is derived from an EMBL/GenBank/DDBJ whole genome shotgun (WGS) entry which is preliminary data.</text>
</comment>
<accession>A0A1F5ZNK2</accession>
<dbReference type="GO" id="GO:0005975">
    <property type="term" value="P:carbohydrate metabolic process"/>
    <property type="evidence" value="ECO:0007669"/>
    <property type="project" value="InterPro"/>
</dbReference>
<proteinExistence type="inferred from homology"/>
<dbReference type="GO" id="GO:0004476">
    <property type="term" value="F:mannose-6-phosphate isomerase activity"/>
    <property type="evidence" value="ECO:0007669"/>
    <property type="project" value="InterPro"/>
</dbReference>
<dbReference type="PROSITE" id="PS51464">
    <property type="entry name" value="SIS"/>
    <property type="match status" value="1"/>
</dbReference>
<keyword evidence="2" id="KW-0413">Isomerase</keyword>
<dbReference type="Pfam" id="PF10432">
    <property type="entry name" value="bact-PGI_C"/>
    <property type="match status" value="1"/>
</dbReference>
<dbReference type="EMBL" id="MFJL01000033">
    <property type="protein sequence ID" value="OGG13953.1"/>
    <property type="molecule type" value="Genomic_DNA"/>
</dbReference>
<dbReference type="InterPro" id="IPR046348">
    <property type="entry name" value="SIS_dom_sf"/>
</dbReference>
<dbReference type="SUPFAM" id="SSF53697">
    <property type="entry name" value="SIS domain"/>
    <property type="match status" value="1"/>
</dbReference>
<dbReference type="Gene3D" id="3.40.50.10490">
    <property type="entry name" value="Glucose-6-phosphate isomerase like protein, domain 1"/>
    <property type="match status" value="2"/>
</dbReference>
<dbReference type="GO" id="GO:1901135">
    <property type="term" value="P:carbohydrate derivative metabolic process"/>
    <property type="evidence" value="ECO:0007669"/>
    <property type="project" value="InterPro"/>
</dbReference>
<evidence type="ECO:0000256" key="1">
    <source>
        <dbReference type="ARBA" id="ARBA00010523"/>
    </source>
</evidence>
<dbReference type="AlphaFoldDB" id="A0A1F5ZNK2"/>
<dbReference type="InterPro" id="IPR001347">
    <property type="entry name" value="SIS_dom"/>
</dbReference>
<name>A0A1F5ZNK2_9BACT</name>
<feature type="domain" description="SIS" evidence="3">
    <location>
        <begin position="41"/>
        <end position="194"/>
    </location>
</feature>
<protein>
    <recommendedName>
        <fullName evidence="3">SIS domain-containing protein</fullName>
    </recommendedName>
</protein>
<dbReference type="GO" id="GO:0004347">
    <property type="term" value="F:glucose-6-phosphate isomerase activity"/>
    <property type="evidence" value="ECO:0007669"/>
    <property type="project" value="InterPro"/>
</dbReference>
<comment type="similarity">
    <text evidence="1">Belongs to the PGI/PMI family.</text>
</comment>
<evidence type="ECO:0000313" key="5">
    <source>
        <dbReference type="Proteomes" id="UP000176923"/>
    </source>
</evidence>
<dbReference type="GO" id="GO:0097367">
    <property type="term" value="F:carbohydrate derivative binding"/>
    <property type="evidence" value="ECO:0007669"/>
    <property type="project" value="InterPro"/>
</dbReference>
<evidence type="ECO:0000259" key="3">
    <source>
        <dbReference type="PROSITE" id="PS51464"/>
    </source>
</evidence>
<evidence type="ECO:0000256" key="2">
    <source>
        <dbReference type="ARBA" id="ARBA00023235"/>
    </source>
</evidence>
<reference evidence="4 5" key="1">
    <citation type="journal article" date="2016" name="Nat. Commun.">
        <title>Thousands of microbial genomes shed light on interconnected biogeochemical processes in an aquifer system.</title>
        <authorList>
            <person name="Anantharaman K."/>
            <person name="Brown C.T."/>
            <person name="Hug L.A."/>
            <person name="Sharon I."/>
            <person name="Castelle C.J."/>
            <person name="Probst A.J."/>
            <person name="Thomas B.C."/>
            <person name="Singh A."/>
            <person name="Wilkins M.J."/>
            <person name="Karaoz U."/>
            <person name="Brodie E.L."/>
            <person name="Williams K.H."/>
            <person name="Hubbard S.S."/>
            <person name="Banfield J.F."/>
        </authorList>
    </citation>
    <scope>NUCLEOTIDE SEQUENCE [LARGE SCALE GENOMIC DNA]</scope>
</reference>
<dbReference type="CDD" id="cd05637">
    <property type="entry name" value="SIS_PGI_PMI_2"/>
    <property type="match status" value="1"/>
</dbReference>
<dbReference type="Proteomes" id="UP000176923">
    <property type="component" value="Unassembled WGS sequence"/>
</dbReference>
<gene>
    <name evidence="4" type="ORF">A3D77_03565</name>
</gene>
<sequence>MVNLDNSDQIKSLDASHCYESVVFLPDQCESGWNDTQKMVLPDNLKNASSIIFAGMGGSAYGGRIIKSLYPAEIRVPLDLVNDYHLPNYAGENTLVFAASYSGGTEEAISCTSEALSKNTKLMGLSSGGALADLLNKNNKLSYTFDPKFNPSEQPRLGQGYMQMGQIGMLSKLGYIPTTESEASEAISFIRLKSKELEMESPFTSNPAKILADKLKEKVVILIGAEFLEGAVHAIRNPFHETGKHMTHYYILPELNHHLLEGLLYPKTNTTSIEFVMVHSDLYSDRIKKRYDLTKEVIGKNSISVSEINLKGVTKLSQVFELIQLGSFVTFYLAMVHDVDPAKIPWVDYFKKKLSE</sequence>